<comment type="caution">
    <text evidence="2">The sequence shown here is derived from an EMBL/GenBank/DDBJ whole genome shotgun (WGS) entry which is preliminary data.</text>
</comment>
<protein>
    <submittedName>
        <fullName evidence="2">Putative secreted protein</fullName>
    </submittedName>
</protein>
<evidence type="ECO:0000256" key="1">
    <source>
        <dbReference type="SAM" id="SignalP"/>
    </source>
</evidence>
<feature type="chain" id="PRO_5004072672" evidence="1">
    <location>
        <begin position="22"/>
        <end position="140"/>
    </location>
</feature>
<dbReference type="RefSeq" id="WP_008687159.1">
    <property type="nucleotide sequence ID" value="NZ_ANOH01000412.1"/>
</dbReference>
<dbReference type="EMBL" id="ANOH01000412">
    <property type="protein sequence ID" value="EMI52644.1"/>
    <property type="molecule type" value="Genomic_DNA"/>
</dbReference>
<reference evidence="2 3" key="1">
    <citation type="journal article" date="2013" name="Mar. Genomics">
        <title>Expression of sulfatases in Rhodopirellula baltica and the diversity of sulfatases in the genus Rhodopirellula.</title>
        <authorList>
            <person name="Wegner C.E."/>
            <person name="Richter-Heitmann T."/>
            <person name="Klindworth A."/>
            <person name="Klockow C."/>
            <person name="Richter M."/>
            <person name="Achstetter T."/>
            <person name="Glockner F.O."/>
            <person name="Harder J."/>
        </authorList>
    </citation>
    <scope>NUCLEOTIDE SEQUENCE [LARGE SCALE GENOMIC DNA]</scope>
    <source>
        <strain evidence="2 3">SM41</strain>
    </source>
</reference>
<keyword evidence="1" id="KW-0732">Signal</keyword>
<dbReference type="PATRIC" id="fig|1263870.3.peg.6270"/>
<sequence>MRRLPAPIITVALAITLLPTAGCSNDSESAKGTVAFSDGELVQSGSIEFRSLKDGSRYASRITSLGAFRLSDGDGRVHLPPGEYEVVVVQVVLTEDLAADAHEHGRTVPRKYADYYTSGLRVTRLAEDTTPMQVVLEPDI</sequence>
<dbReference type="Proteomes" id="UP000011885">
    <property type="component" value="Unassembled WGS sequence"/>
</dbReference>
<evidence type="ECO:0000313" key="2">
    <source>
        <dbReference type="EMBL" id="EMI52644.1"/>
    </source>
</evidence>
<proteinExistence type="predicted"/>
<keyword evidence="3" id="KW-1185">Reference proteome</keyword>
<evidence type="ECO:0000313" key="3">
    <source>
        <dbReference type="Proteomes" id="UP000011885"/>
    </source>
</evidence>
<dbReference type="AlphaFoldDB" id="M5TUA5"/>
<gene>
    <name evidence="2" type="ORF">RSSM_05914</name>
</gene>
<feature type="signal peptide" evidence="1">
    <location>
        <begin position="1"/>
        <end position="21"/>
    </location>
</feature>
<organism evidence="2 3">
    <name type="scientific">Rhodopirellula sallentina SM41</name>
    <dbReference type="NCBI Taxonomy" id="1263870"/>
    <lineage>
        <taxon>Bacteria</taxon>
        <taxon>Pseudomonadati</taxon>
        <taxon>Planctomycetota</taxon>
        <taxon>Planctomycetia</taxon>
        <taxon>Pirellulales</taxon>
        <taxon>Pirellulaceae</taxon>
        <taxon>Rhodopirellula</taxon>
    </lineage>
</organism>
<name>M5TUA5_9BACT</name>
<accession>M5TUA5</accession>